<dbReference type="GO" id="GO:0004930">
    <property type="term" value="F:G protein-coupled receptor activity"/>
    <property type="evidence" value="ECO:0007669"/>
    <property type="project" value="UniProtKB-KW"/>
</dbReference>
<keyword evidence="4 9" id="KW-1133">Transmembrane helix</keyword>
<evidence type="ECO:0000256" key="5">
    <source>
        <dbReference type="ARBA" id="ARBA00023136"/>
    </source>
</evidence>
<feature type="transmembrane region" description="Helical" evidence="9">
    <location>
        <begin position="52"/>
        <end position="77"/>
    </location>
</feature>
<gene>
    <name evidence="11" type="ORF">XAT740_LOCUS33665</name>
</gene>
<name>A0A815K8C2_ADIRI</name>
<keyword evidence="2" id="KW-1003">Cell membrane</keyword>
<dbReference type="SUPFAM" id="SSF81321">
    <property type="entry name" value="Family A G protein-coupled receptor-like"/>
    <property type="match status" value="1"/>
</dbReference>
<proteinExistence type="inferred from homology"/>
<feature type="transmembrane region" description="Helical" evidence="9">
    <location>
        <begin position="18"/>
        <end position="40"/>
    </location>
</feature>
<feature type="transmembrane region" description="Helical" evidence="9">
    <location>
        <begin position="277"/>
        <end position="297"/>
    </location>
</feature>
<keyword evidence="12" id="KW-1185">Reference proteome</keyword>
<evidence type="ECO:0000256" key="1">
    <source>
        <dbReference type="ARBA" id="ARBA00004651"/>
    </source>
</evidence>
<feature type="transmembrane region" description="Helical" evidence="9">
    <location>
        <begin position="309"/>
        <end position="335"/>
    </location>
</feature>
<feature type="compositionally biased region" description="Low complexity" evidence="8">
    <location>
        <begin position="353"/>
        <end position="370"/>
    </location>
</feature>
<dbReference type="GO" id="GO:0042277">
    <property type="term" value="F:peptide binding"/>
    <property type="evidence" value="ECO:0007669"/>
    <property type="project" value="TreeGrafter"/>
</dbReference>
<dbReference type="InterPro" id="IPR017452">
    <property type="entry name" value="GPCR_Rhodpsn_7TM"/>
</dbReference>
<dbReference type="Gene3D" id="1.20.1070.10">
    <property type="entry name" value="Rhodopsin 7-helix transmembrane proteins"/>
    <property type="match status" value="1"/>
</dbReference>
<evidence type="ECO:0000256" key="4">
    <source>
        <dbReference type="ARBA" id="ARBA00022989"/>
    </source>
</evidence>
<evidence type="ECO:0000256" key="2">
    <source>
        <dbReference type="ARBA" id="ARBA00022475"/>
    </source>
</evidence>
<keyword evidence="7" id="KW-0807">Transducer</keyword>
<feature type="region of interest" description="Disordered" evidence="8">
    <location>
        <begin position="350"/>
        <end position="371"/>
    </location>
</feature>
<comment type="similarity">
    <text evidence="7">Belongs to the G-protein coupled receptor 1 family.</text>
</comment>
<dbReference type="Proteomes" id="UP000663828">
    <property type="component" value="Unassembled WGS sequence"/>
</dbReference>
<dbReference type="GO" id="GO:0005886">
    <property type="term" value="C:plasma membrane"/>
    <property type="evidence" value="ECO:0007669"/>
    <property type="project" value="UniProtKB-SubCell"/>
</dbReference>
<evidence type="ECO:0000256" key="6">
    <source>
        <dbReference type="ARBA" id="ARBA00023170"/>
    </source>
</evidence>
<accession>A0A815K8C2</accession>
<keyword evidence="7" id="KW-0297">G-protein coupled receptor</keyword>
<sequence>MTSNTTYDSSRDIRRTRLILLSTLFFVGLAGCSIVLLWLIRYTRFNMRSVRICTIILNLIIANVSVYIFATGIQIYWEFQTNRQWPFSDLTCRVVKFFQSFSILSSSYIVVAMAIDRCIAIVTPLKAGKIRVLYLCGAAWGLAGLLSTPNVFIFRLHVNGSARFCTAGFHQQTTRTGHRIYLTFISLVVYFLPFLVLVLCYTLIFIKLLCREHKQQNGFSSQSSSNCCLWICKNKLNPFTKITAQKSEMKSLFNENHLAQQRVNTYAKARSKTFRMIIVLVLFMIVFGAPYYCLELYTAYTGRRTSDLILALAGGAAVAPSSIDPWIFLLFWVNWNEPANMNNSRRLATMSLQQHQHQQQQQQQQQQQKQCVRTKRIDRAQTLGTSSISETNQNVLLPRLSLSTPCIRNWNTSLQKLEIS</sequence>
<keyword evidence="5 9" id="KW-0472">Membrane</keyword>
<keyword evidence="6 7" id="KW-0675">Receptor</keyword>
<evidence type="ECO:0000313" key="11">
    <source>
        <dbReference type="EMBL" id="CAF1392179.1"/>
    </source>
</evidence>
<organism evidence="11 12">
    <name type="scientific">Adineta ricciae</name>
    <name type="common">Rotifer</name>
    <dbReference type="NCBI Taxonomy" id="249248"/>
    <lineage>
        <taxon>Eukaryota</taxon>
        <taxon>Metazoa</taxon>
        <taxon>Spiralia</taxon>
        <taxon>Gnathifera</taxon>
        <taxon>Rotifera</taxon>
        <taxon>Eurotatoria</taxon>
        <taxon>Bdelloidea</taxon>
        <taxon>Adinetida</taxon>
        <taxon>Adinetidae</taxon>
        <taxon>Adineta</taxon>
    </lineage>
</organism>
<protein>
    <recommendedName>
        <fullName evidence="10">G-protein coupled receptors family 1 profile domain-containing protein</fullName>
    </recommendedName>
</protein>
<dbReference type="AlphaFoldDB" id="A0A815K8C2"/>
<dbReference type="EMBL" id="CAJNOR010003233">
    <property type="protein sequence ID" value="CAF1392179.1"/>
    <property type="molecule type" value="Genomic_DNA"/>
</dbReference>
<reference evidence="11" key="1">
    <citation type="submission" date="2021-02" db="EMBL/GenBank/DDBJ databases">
        <authorList>
            <person name="Nowell W R."/>
        </authorList>
    </citation>
    <scope>NUCLEOTIDE SEQUENCE</scope>
</reference>
<evidence type="ECO:0000256" key="7">
    <source>
        <dbReference type="RuleBase" id="RU000688"/>
    </source>
</evidence>
<feature type="transmembrane region" description="Helical" evidence="9">
    <location>
        <begin position="97"/>
        <end position="120"/>
    </location>
</feature>
<evidence type="ECO:0000313" key="12">
    <source>
        <dbReference type="Proteomes" id="UP000663828"/>
    </source>
</evidence>
<dbReference type="PROSITE" id="PS00237">
    <property type="entry name" value="G_PROTEIN_RECEP_F1_1"/>
    <property type="match status" value="1"/>
</dbReference>
<evidence type="ECO:0000256" key="3">
    <source>
        <dbReference type="ARBA" id="ARBA00022692"/>
    </source>
</evidence>
<feature type="domain" description="G-protein coupled receptors family 1 profile" evidence="10">
    <location>
        <begin position="31"/>
        <end position="328"/>
    </location>
</feature>
<evidence type="ECO:0000256" key="9">
    <source>
        <dbReference type="SAM" id="Phobius"/>
    </source>
</evidence>
<evidence type="ECO:0000256" key="8">
    <source>
        <dbReference type="SAM" id="MobiDB-lite"/>
    </source>
</evidence>
<dbReference type="GO" id="GO:0032870">
    <property type="term" value="P:cellular response to hormone stimulus"/>
    <property type="evidence" value="ECO:0007669"/>
    <property type="project" value="TreeGrafter"/>
</dbReference>
<evidence type="ECO:0000259" key="10">
    <source>
        <dbReference type="PROSITE" id="PS50262"/>
    </source>
</evidence>
<feature type="transmembrane region" description="Helical" evidence="9">
    <location>
        <begin position="180"/>
        <end position="206"/>
    </location>
</feature>
<dbReference type="Pfam" id="PF00001">
    <property type="entry name" value="7tm_1"/>
    <property type="match status" value="1"/>
</dbReference>
<dbReference type="PANTHER" id="PTHR24241">
    <property type="entry name" value="NEUROPEPTIDE RECEPTOR-RELATED G-PROTEIN COUPLED RECEPTOR"/>
    <property type="match status" value="1"/>
</dbReference>
<dbReference type="InterPro" id="IPR000276">
    <property type="entry name" value="GPCR_Rhodpsn"/>
</dbReference>
<dbReference type="PANTHER" id="PTHR24241:SF83">
    <property type="entry name" value="G-PROTEIN COUPLED RECEPTOR 150-RELATED"/>
    <property type="match status" value="1"/>
</dbReference>
<dbReference type="PROSITE" id="PS50262">
    <property type="entry name" value="G_PROTEIN_RECEP_F1_2"/>
    <property type="match status" value="1"/>
</dbReference>
<dbReference type="PRINTS" id="PR00237">
    <property type="entry name" value="GPCRRHODOPSN"/>
</dbReference>
<feature type="transmembrane region" description="Helical" evidence="9">
    <location>
        <begin position="132"/>
        <end position="154"/>
    </location>
</feature>
<comment type="subcellular location">
    <subcellularLocation>
        <location evidence="1">Cell membrane</location>
        <topology evidence="1">Multi-pass membrane protein</topology>
    </subcellularLocation>
</comment>
<keyword evidence="3 7" id="KW-0812">Transmembrane</keyword>
<comment type="caution">
    <text evidence="11">The sequence shown here is derived from an EMBL/GenBank/DDBJ whole genome shotgun (WGS) entry which is preliminary data.</text>
</comment>